<dbReference type="OrthoDB" id="9803333at2"/>
<dbReference type="InterPro" id="IPR036291">
    <property type="entry name" value="NAD(P)-bd_dom_sf"/>
</dbReference>
<dbReference type="FunFam" id="3.40.50.720:FF:000084">
    <property type="entry name" value="Short-chain dehydrogenase reductase"/>
    <property type="match status" value="1"/>
</dbReference>
<evidence type="ECO:0000313" key="5">
    <source>
        <dbReference type="EMBL" id="ROO87535.1"/>
    </source>
</evidence>
<dbReference type="PROSITE" id="PS00061">
    <property type="entry name" value="ADH_SHORT"/>
    <property type="match status" value="1"/>
</dbReference>
<proteinExistence type="inferred from homology"/>
<name>A0A3N1D1Y5_9ACTN</name>
<evidence type="ECO:0000256" key="2">
    <source>
        <dbReference type="ARBA" id="ARBA00022857"/>
    </source>
</evidence>
<dbReference type="GO" id="GO:0016491">
    <property type="term" value="F:oxidoreductase activity"/>
    <property type="evidence" value="ECO:0007669"/>
    <property type="project" value="UniProtKB-KW"/>
</dbReference>
<comment type="caution">
    <text evidence="5">The sequence shown here is derived from an EMBL/GenBank/DDBJ whole genome shotgun (WGS) entry which is preliminary data.</text>
</comment>
<dbReference type="PANTHER" id="PTHR43618">
    <property type="entry name" value="7-ALPHA-HYDROXYSTEROID DEHYDROGENASE"/>
    <property type="match status" value="1"/>
</dbReference>
<feature type="domain" description="Ketoreductase" evidence="4">
    <location>
        <begin position="7"/>
        <end position="181"/>
    </location>
</feature>
<accession>A0A3N1D1Y5</accession>
<dbReference type="CDD" id="cd05233">
    <property type="entry name" value="SDR_c"/>
    <property type="match status" value="1"/>
</dbReference>
<comment type="similarity">
    <text evidence="1">Belongs to the short-chain dehydrogenases/reductases (SDR) family.</text>
</comment>
<sequence>MSKLAGKTAVVTGGSSGIGLAIAKRFADEGAHVYVTGRRKPELDAAVVAIGENATGVQADVSDQTALDALYAGITADGRRVDVVVANAGGGGLSRLEDATQEYFDGIFGTNVAGTLFTVQKALPLFNDGGSVILLSSIGADSGSEYFGVYAAAKAAVRSLGRTWANELKGRGIRVNTISPGAIATPALAAAAPDASDTEGFFTMIGTGVPLGRVGDPAEIASAALFLATAESSYITGTNLYVDGGSGQI</sequence>
<dbReference type="EMBL" id="RJKE01000001">
    <property type="protein sequence ID" value="ROO87535.1"/>
    <property type="molecule type" value="Genomic_DNA"/>
</dbReference>
<dbReference type="SMART" id="SM00822">
    <property type="entry name" value="PKS_KR"/>
    <property type="match status" value="1"/>
</dbReference>
<dbReference type="Pfam" id="PF13561">
    <property type="entry name" value="adh_short_C2"/>
    <property type="match status" value="1"/>
</dbReference>
<evidence type="ECO:0000259" key="4">
    <source>
        <dbReference type="SMART" id="SM00822"/>
    </source>
</evidence>
<dbReference type="PRINTS" id="PR00080">
    <property type="entry name" value="SDRFAMILY"/>
</dbReference>
<dbReference type="Proteomes" id="UP000272400">
    <property type="component" value="Unassembled WGS sequence"/>
</dbReference>
<dbReference type="PRINTS" id="PR00081">
    <property type="entry name" value="GDHRDH"/>
</dbReference>
<gene>
    <name evidence="5" type="ORF">EDD29_5144</name>
</gene>
<reference evidence="5 6" key="1">
    <citation type="submission" date="2018-11" db="EMBL/GenBank/DDBJ databases">
        <title>Sequencing the genomes of 1000 actinobacteria strains.</title>
        <authorList>
            <person name="Klenk H.-P."/>
        </authorList>
    </citation>
    <scope>NUCLEOTIDE SEQUENCE [LARGE SCALE GENOMIC DNA]</scope>
    <source>
        <strain evidence="5 6">DSM 44254</strain>
    </source>
</reference>
<keyword evidence="2" id="KW-0521">NADP</keyword>
<keyword evidence="6" id="KW-1185">Reference proteome</keyword>
<dbReference type="Gene3D" id="3.40.50.720">
    <property type="entry name" value="NAD(P)-binding Rossmann-like Domain"/>
    <property type="match status" value="1"/>
</dbReference>
<dbReference type="InterPro" id="IPR002347">
    <property type="entry name" value="SDR_fam"/>
</dbReference>
<evidence type="ECO:0000256" key="3">
    <source>
        <dbReference type="ARBA" id="ARBA00023002"/>
    </source>
</evidence>
<protein>
    <submittedName>
        <fullName evidence="5">NAD(P)-dependent dehydrogenase (Short-subunit alcohol dehydrogenase family)</fullName>
    </submittedName>
</protein>
<dbReference type="RefSeq" id="WP_123666811.1">
    <property type="nucleotide sequence ID" value="NZ_RJKE01000001.1"/>
</dbReference>
<evidence type="ECO:0000313" key="6">
    <source>
        <dbReference type="Proteomes" id="UP000272400"/>
    </source>
</evidence>
<evidence type="ECO:0000256" key="1">
    <source>
        <dbReference type="ARBA" id="ARBA00006484"/>
    </source>
</evidence>
<dbReference type="InterPro" id="IPR020904">
    <property type="entry name" value="Sc_DH/Rdtase_CS"/>
</dbReference>
<dbReference type="AlphaFoldDB" id="A0A3N1D1Y5"/>
<keyword evidence="3" id="KW-0560">Oxidoreductase</keyword>
<dbReference type="InterPro" id="IPR052178">
    <property type="entry name" value="Sec_Metab_Biosynth_SDR"/>
</dbReference>
<dbReference type="PANTHER" id="PTHR43618:SF8">
    <property type="entry name" value="7ALPHA-HYDROXYSTEROID DEHYDROGENASE"/>
    <property type="match status" value="1"/>
</dbReference>
<dbReference type="InterPro" id="IPR057326">
    <property type="entry name" value="KR_dom"/>
</dbReference>
<dbReference type="SUPFAM" id="SSF51735">
    <property type="entry name" value="NAD(P)-binding Rossmann-fold domains"/>
    <property type="match status" value="1"/>
</dbReference>
<organism evidence="5 6">
    <name type="scientific">Actinocorallia herbida</name>
    <dbReference type="NCBI Taxonomy" id="58109"/>
    <lineage>
        <taxon>Bacteria</taxon>
        <taxon>Bacillati</taxon>
        <taxon>Actinomycetota</taxon>
        <taxon>Actinomycetes</taxon>
        <taxon>Streptosporangiales</taxon>
        <taxon>Thermomonosporaceae</taxon>
        <taxon>Actinocorallia</taxon>
    </lineage>
</organism>